<dbReference type="STRING" id="1354303.M917_0752"/>
<dbReference type="Proteomes" id="UP000016761">
    <property type="component" value="Unassembled WGS sequence"/>
</dbReference>
<dbReference type="PANTHER" id="PTHR37816">
    <property type="entry name" value="YALI0E33011P"/>
    <property type="match status" value="1"/>
</dbReference>
<dbReference type="eggNOG" id="COG0563">
    <property type="taxonomic scope" value="Bacteria"/>
</dbReference>
<comment type="caution">
    <text evidence="1">The sequence shown here is derived from an EMBL/GenBank/DDBJ whole genome shotgun (WGS) entry which is preliminary data.</text>
</comment>
<dbReference type="EMBL" id="AUSW01000015">
    <property type="protein sequence ID" value="ERL56074.1"/>
    <property type="molecule type" value="Genomic_DNA"/>
</dbReference>
<keyword evidence="2" id="KW-1185">Reference proteome</keyword>
<dbReference type="SUPFAM" id="SSF52540">
    <property type="entry name" value="P-loop containing nucleoside triphosphate hydrolases"/>
    <property type="match status" value="1"/>
</dbReference>
<accession>U4TBJ6</accession>
<reference evidence="1 2" key="1">
    <citation type="journal article" date="2013" name="Genome Announc.">
        <title>Draft Genome Sequence of Psychrobacter aquaticus Strain CMS 56T, Isolated from a Cyanobacterial Mat Sample Collected from Water Bodies in the McMurdo Dry Valley Region of Antarctica.</title>
        <authorList>
            <person name="Reddy G.S."/>
            <person name="Ara S."/>
            <person name="Singh A."/>
            <person name="Kumar Pinnaka A."/>
            <person name="Shivaji S."/>
        </authorList>
    </citation>
    <scope>NUCLEOTIDE SEQUENCE [LARGE SCALE GENOMIC DNA]</scope>
    <source>
        <strain evidence="1 2">CMS 56</strain>
    </source>
</reference>
<evidence type="ECO:0000313" key="2">
    <source>
        <dbReference type="Proteomes" id="UP000016761"/>
    </source>
</evidence>
<organism evidence="1 2">
    <name type="scientific">Psychrobacter aquaticus CMS 56</name>
    <dbReference type="NCBI Taxonomy" id="1354303"/>
    <lineage>
        <taxon>Bacteria</taxon>
        <taxon>Pseudomonadati</taxon>
        <taxon>Pseudomonadota</taxon>
        <taxon>Gammaproteobacteria</taxon>
        <taxon>Moraxellales</taxon>
        <taxon>Moraxellaceae</taxon>
        <taxon>Psychrobacter</taxon>
    </lineage>
</organism>
<protein>
    <submittedName>
        <fullName evidence="1">DNA topology modulation protein</fullName>
    </submittedName>
</protein>
<dbReference type="RefSeq" id="WP_021813405.1">
    <property type="nucleotide sequence ID" value="NZ_AUSW01000015.1"/>
</dbReference>
<dbReference type="InterPro" id="IPR052922">
    <property type="entry name" value="Cytidylate_Kinase-2"/>
</dbReference>
<dbReference type="PANTHER" id="PTHR37816:SF1">
    <property type="entry name" value="TOXIN"/>
    <property type="match status" value="1"/>
</dbReference>
<sequence>MREGMKKINVIGTSGSGKSTFSCMLATKLSYPYFEMDAMFWKPNWQESTDEEFFTKLRSCLSGDTWVLDGNYHRTAEIKWADIDSVIWIDYSFSRTIYQAVKHAFIRSVSKTELWDNTGNVETFAKSFFSRDSIIIWTLKTYKRNRIRYTEIFNDPKYRHIEFVRLKSPKMAKAYIDELHTS</sequence>
<evidence type="ECO:0000313" key="1">
    <source>
        <dbReference type="EMBL" id="ERL56074.1"/>
    </source>
</evidence>
<name>U4TBJ6_9GAMM</name>
<gene>
    <name evidence="1" type="ORF">M917_0752</name>
</gene>
<dbReference type="InterPro" id="IPR027417">
    <property type="entry name" value="P-loop_NTPase"/>
</dbReference>
<dbReference type="AlphaFoldDB" id="U4TBJ6"/>
<proteinExistence type="predicted"/>
<dbReference type="Gene3D" id="3.40.50.300">
    <property type="entry name" value="P-loop containing nucleotide triphosphate hydrolases"/>
    <property type="match status" value="1"/>
</dbReference>
<dbReference type="PATRIC" id="fig|1354303.4.peg.739"/>